<gene>
    <name evidence="2" type="ORF">K3721_19155</name>
</gene>
<name>A0A9Q9HL03_LEICA</name>
<evidence type="ECO:0000256" key="1">
    <source>
        <dbReference type="SAM" id="Phobius"/>
    </source>
</evidence>
<dbReference type="EMBL" id="CP081071">
    <property type="protein sequence ID" value="UWQ56042.1"/>
    <property type="molecule type" value="Genomic_DNA"/>
</dbReference>
<evidence type="ECO:0000313" key="2">
    <source>
        <dbReference type="EMBL" id="UWQ56042.1"/>
    </source>
</evidence>
<dbReference type="InterPro" id="IPR032809">
    <property type="entry name" value="Put_HupE_UreJ"/>
</dbReference>
<feature type="transmembrane region" description="Helical" evidence="1">
    <location>
        <begin position="277"/>
        <end position="298"/>
    </location>
</feature>
<accession>A0A9Q9HL03</accession>
<keyword evidence="1" id="KW-0472">Membrane</keyword>
<dbReference type="Proteomes" id="UP001058713">
    <property type="component" value="Plasmid unnamed1"/>
</dbReference>
<dbReference type="KEGG" id="lcae:K3721_19155"/>
<evidence type="ECO:0000313" key="3">
    <source>
        <dbReference type="Proteomes" id="UP001058713"/>
    </source>
</evidence>
<organism evidence="2 3">
    <name type="scientific">Leisingera caerulea</name>
    <name type="common">Phaeobacter caeruleus</name>
    <dbReference type="NCBI Taxonomy" id="506591"/>
    <lineage>
        <taxon>Bacteria</taxon>
        <taxon>Pseudomonadati</taxon>
        <taxon>Pseudomonadota</taxon>
        <taxon>Alphaproteobacteria</taxon>
        <taxon>Rhodobacterales</taxon>
        <taxon>Roseobacteraceae</taxon>
        <taxon>Leisingera</taxon>
    </lineage>
</organism>
<proteinExistence type="predicted"/>
<keyword evidence="1" id="KW-0812">Transmembrane</keyword>
<keyword evidence="2" id="KW-0614">Plasmid</keyword>
<keyword evidence="1" id="KW-1133">Transmembrane helix</keyword>
<dbReference type="Pfam" id="PF13795">
    <property type="entry name" value="HupE_UreJ_2"/>
    <property type="match status" value="1"/>
</dbReference>
<geneLocation type="plasmid" evidence="2 3">
    <name>unnamed1</name>
</geneLocation>
<sequence length="368" mass="39233">MLAVAALAGSAIRGTAHELRPAIVNLTVSPTGEVDLSIDLNLEAFLLQIGAEHTTTDASGRASDYDALRAAPSATLVANFRNEAPPLLQDMSLRTNKTSVAMSLEDVIVPETGNTEVARVSRLQFTAQLPPDATALSWTGGAALGQAVLRVSTSEASEPFFASLLQPGAASEPVVLDGVIVDRASSVLADYIPVGFDHIVPKGLDHILFVIGLFLLSPHFRPLAWQVTCFTLAHSVTLALGLYGLVRISPAIVEPLIAASIIFVAIENLTTTRLSRFRSVVVFAFGLLHGLGFASVLTDFGLPEGQYLPALIGFNIGVELGQLAVLAVCFLAVGIWFRHRHWYRHVISIPASLIVALVACVWFVERVA</sequence>
<protein>
    <submittedName>
        <fullName evidence="2">HupE/UreJ family protein</fullName>
    </submittedName>
</protein>
<feature type="transmembrane region" description="Helical" evidence="1">
    <location>
        <begin position="310"/>
        <end position="337"/>
    </location>
</feature>
<feature type="transmembrane region" description="Helical" evidence="1">
    <location>
        <begin position="252"/>
        <end position="270"/>
    </location>
</feature>
<feature type="transmembrane region" description="Helical" evidence="1">
    <location>
        <begin position="346"/>
        <end position="364"/>
    </location>
</feature>
<dbReference type="AlphaFoldDB" id="A0A9Q9HL03"/>
<reference evidence="2" key="1">
    <citation type="submission" date="2021-08" db="EMBL/GenBank/DDBJ databases">
        <authorList>
            <person name="Nwanade C."/>
            <person name="Wang M."/>
            <person name="Masoudi A."/>
            <person name="Yu Z."/>
            <person name="Liu J."/>
        </authorList>
    </citation>
    <scope>NUCLEOTIDE SEQUENCE</scope>
    <source>
        <strain evidence="2">S122</strain>
        <plasmid evidence="2">unnamed1</plasmid>
    </source>
</reference>